<dbReference type="AlphaFoldDB" id="A0A644WB10"/>
<proteinExistence type="predicted"/>
<evidence type="ECO:0000313" key="1">
    <source>
        <dbReference type="EMBL" id="MPL99593.1"/>
    </source>
</evidence>
<reference evidence="1" key="1">
    <citation type="submission" date="2019-08" db="EMBL/GenBank/DDBJ databases">
        <authorList>
            <person name="Kucharzyk K."/>
            <person name="Murdoch R.W."/>
            <person name="Higgins S."/>
            <person name="Loffler F."/>
        </authorList>
    </citation>
    <scope>NUCLEOTIDE SEQUENCE</scope>
</reference>
<dbReference type="EMBL" id="VSSQ01000676">
    <property type="protein sequence ID" value="MPL99593.1"/>
    <property type="molecule type" value="Genomic_DNA"/>
</dbReference>
<name>A0A644WB10_9ZZZZ</name>
<accession>A0A644WB10</accession>
<organism evidence="1">
    <name type="scientific">bioreactor metagenome</name>
    <dbReference type="NCBI Taxonomy" id="1076179"/>
    <lineage>
        <taxon>unclassified sequences</taxon>
        <taxon>metagenomes</taxon>
        <taxon>ecological metagenomes</taxon>
    </lineage>
</organism>
<protein>
    <submittedName>
        <fullName evidence="1">Uncharacterized protein</fullName>
    </submittedName>
</protein>
<sequence>MRKLWALLLCLLLFSLSAASLELDSEEGVVESMGLSVRRALERSMLPLLKEDEILVARLDASLALELRVDDRHLTLNIPAHTKDVEDYLVSNLSYDGLVLLQELPALRLEFSHERGFAAGSALVEGRPYLVLDGQGNKRGVVVASHVRRQEPVLAFLQQTSGKELLVGMGLEPMGLFPLSVDMYLQGDGSMGLGVGTSYPLGSYPFRLHFGFASPDLQQGYLVAGLGAALPFSHLFSPNNHLVRSLSLEGKALFGVGTSFSEGGLYYAAEGSISLVYQRGAWSFRVGGGNHVSASAGTLKRQGLFLNLGTAYTYTL</sequence>
<comment type="caution">
    <text evidence="1">The sequence shown here is derived from an EMBL/GenBank/DDBJ whole genome shotgun (WGS) entry which is preliminary data.</text>
</comment>
<gene>
    <name evidence="1" type="ORF">SDC9_45811</name>
</gene>